<comment type="subunit">
    <text evidence="17">Homotetramer.</text>
</comment>
<dbReference type="EC" id="5.1.99.6" evidence="19"/>
<evidence type="ECO:0000256" key="2">
    <source>
        <dbReference type="ARBA" id="ARBA00000909"/>
    </source>
</evidence>
<reference evidence="22 23" key="1">
    <citation type="journal article" date="2023" name="Int. J. Syst. Evol. Microbiol.">
        <title>Physiological and genomic analyses of cobalamin (vitamin B12)-auxotrophy of Lysobacter auxotrophicus sp. nov., a methionine-auxotrophic chitinolytic bacterium isolated from chitin-treated soil.</title>
        <authorList>
            <person name="Saito A."/>
            <person name="Dohra H."/>
            <person name="Hamada M."/>
            <person name="Moriuchi R."/>
            <person name="Kotsuchibashi Y."/>
            <person name="Mori K."/>
        </authorList>
    </citation>
    <scope>NUCLEOTIDE SEQUENCE [LARGE SCALE GENOMIC DNA]</scope>
    <source>
        <strain evidence="22 23">5-21a</strain>
    </source>
</reference>
<comment type="similarity">
    <text evidence="4 19">In the C-terminal section; belongs to the NnrD/CARKD family.</text>
</comment>
<feature type="binding site" evidence="18">
    <location>
        <begin position="65"/>
        <end position="69"/>
    </location>
    <ligand>
        <name>(6S)-NADPHX</name>
        <dbReference type="ChEBI" id="CHEBI:64076"/>
    </ligand>
</feature>
<dbReference type="PANTHER" id="PTHR12592:SF0">
    <property type="entry name" value="ATP-DEPENDENT (S)-NAD(P)H-HYDRATE DEHYDRATASE"/>
    <property type="match status" value="1"/>
</dbReference>
<evidence type="ECO:0000256" key="6">
    <source>
        <dbReference type="ARBA" id="ARBA00022741"/>
    </source>
</evidence>
<dbReference type="InterPro" id="IPR017953">
    <property type="entry name" value="Carbohydrate_kinase_pred_CS"/>
</dbReference>
<dbReference type="InterPro" id="IPR000631">
    <property type="entry name" value="CARKD"/>
</dbReference>
<feature type="binding site" evidence="17">
    <location>
        <position position="371"/>
    </location>
    <ligand>
        <name>(6S)-NADPHX</name>
        <dbReference type="ChEBI" id="CHEBI:64076"/>
    </ligand>
</feature>
<comment type="catalytic activity">
    <reaction evidence="2 18 19">
        <text>(6R)-NADPHX = (6S)-NADPHX</text>
        <dbReference type="Rhea" id="RHEA:32227"/>
        <dbReference type="ChEBI" id="CHEBI:64076"/>
        <dbReference type="ChEBI" id="CHEBI:64077"/>
        <dbReference type="EC" id="5.1.99.6"/>
    </reaction>
</comment>
<keyword evidence="23" id="KW-1185">Reference proteome</keyword>
<comment type="similarity">
    <text evidence="18">Belongs to the NnrE/AIBP family.</text>
</comment>
<evidence type="ECO:0000256" key="19">
    <source>
        <dbReference type="PIRNR" id="PIRNR017184"/>
    </source>
</evidence>
<evidence type="ECO:0000256" key="10">
    <source>
        <dbReference type="ARBA" id="ARBA00023027"/>
    </source>
</evidence>
<evidence type="ECO:0000256" key="15">
    <source>
        <dbReference type="ARBA" id="ARBA00048238"/>
    </source>
</evidence>
<keyword evidence="10 17" id="KW-0520">NAD</keyword>
<dbReference type="NCBIfam" id="TIGR00196">
    <property type="entry name" value="yjeF_cterm"/>
    <property type="match status" value="1"/>
</dbReference>
<dbReference type="Proteomes" id="UP001317822">
    <property type="component" value="Chromosome"/>
</dbReference>
<dbReference type="Gene3D" id="3.40.50.10260">
    <property type="entry name" value="YjeF N-terminal domain"/>
    <property type="match status" value="1"/>
</dbReference>
<evidence type="ECO:0000259" key="21">
    <source>
        <dbReference type="PROSITE" id="PS51385"/>
    </source>
</evidence>
<dbReference type="PROSITE" id="PS01050">
    <property type="entry name" value="YJEF_C_2"/>
    <property type="match status" value="1"/>
</dbReference>
<feature type="binding site" evidence="17">
    <location>
        <position position="437"/>
    </location>
    <ligand>
        <name>AMP</name>
        <dbReference type="ChEBI" id="CHEBI:456215"/>
    </ligand>
</feature>
<keyword evidence="13" id="KW-0511">Multifunctional enzyme</keyword>
<dbReference type="EC" id="4.2.1.136" evidence="19"/>
<dbReference type="PANTHER" id="PTHR12592">
    <property type="entry name" value="ATP-DEPENDENT (S)-NAD(P)H-HYDRATE DEHYDRATASE FAMILY MEMBER"/>
    <property type="match status" value="1"/>
</dbReference>
<dbReference type="HAMAP" id="MF_01965">
    <property type="entry name" value="NADHX_dehydratase"/>
    <property type="match status" value="1"/>
</dbReference>
<dbReference type="Gene3D" id="3.40.1190.20">
    <property type="match status" value="1"/>
</dbReference>
<dbReference type="PROSITE" id="PS51383">
    <property type="entry name" value="YJEF_C_3"/>
    <property type="match status" value="1"/>
</dbReference>
<dbReference type="InterPro" id="IPR029056">
    <property type="entry name" value="Ribokinase-like"/>
</dbReference>
<dbReference type="PIRSF" id="PIRSF017184">
    <property type="entry name" value="Nnr"/>
    <property type="match status" value="1"/>
</dbReference>
<feature type="binding site" evidence="18">
    <location>
        <position position="164"/>
    </location>
    <ligand>
        <name>K(+)</name>
        <dbReference type="ChEBI" id="CHEBI:29103"/>
    </ligand>
</feature>
<evidence type="ECO:0000256" key="5">
    <source>
        <dbReference type="ARBA" id="ARBA00022723"/>
    </source>
</evidence>
<dbReference type="SUPFAM" id="SSF64153">
    <property type="entry name" value="YjeF N-terminal domain-like"/>
    <property type="match status" value="1"/>
</dbReference>
<feature type="domain" description="YjeF C-terminal" evidence="20">
    <location>
        <begin position="228"/>
        <end position="497"/>
    </location>
</feature>
<keyword evidence="7 17" id="KW-0067">ATP-binding</keyword>
<dbReference type="Pfam" id="PF01256">
    <property type="entry name" value="Carb_kinase"/>
    <property type="match status" value="1"/>
</dbReference>
<evidence type="ECO:0000256" key="13">
    <source>
        <dbReference type="ARBA" id="ARBA00023268"/>
    </source>
</evidence>
<dbReference type="CDD" id="cd01171">
    <property type="entry name" value="YXKO-related"/>
    <property type="match status" value="1"/>
</dbReference>
<feature type="binding site" evidence="18">
    <location>
        <position position="66"/>
    </location>
    <ligand>
        <name>K(+)</name>
        <dbReference type="ChEBI" id="CHEBI:29103"/>
    </ligand>
</feature>
<comment type="catalytic activity">
    <reaction evidence="16 17 19">
        <text>(6S)-NADPHX + ADP = AMP + phosphate + NADPH + H(+)</text>
        <dbReference type="Rhea" id="RHEA:32235"/>
        <dbReference type="ChEBI" id="CHEBI:15378"/>
        <dbReference type="ChEBI" id="CHEBI:43474"/>
        <dbReference type="ChEBI" id="CHEBI:57783"/>
        <dbReference type="ChEBI" id="CHEBI:64076"/>
        <dbReference type="ChEBI" id="CHEBI:456215"/>
        <dbReference type="ChEBI" id="CHEBI:456216"/>
        <dbReference type="EC" id="4.2.1.136"/>
    </reaction>
</comment>
<dbReference type="Pfam" id="PF03853">
    <property type="entry name" value="YjeF_N"/>
    <property type="match status" value="1"/>
</dbReference>
<comment type="catalytic activity">
    <reaction evidence="15 17 19">
        <text>(6S)-NADHX + ADP = AMP + phosphate + NADH + H(+)</text>
        <dbReference type="Rhea" id="RHEA:32223"/>
        <dbReference type="ChEBI" id="CHEBI:15378"/>
        <dbReference type="ChEBI" id="CHEBI:43474"/>
        <dbReference type="ChEBI" id="CHEBI:57945"/>
        <dbReference type="ChEBI" id="CHEBI:64074"/>
        <dbReference type="ChEBI" id="CHEBI:456215"/>
        <dbReference type="ChEBI" id="CHEBI:456216"/>
        <dbReference type="EC" id="4.2.1.136"/>
    </reaction>
</comment>
<keyword evidence="9 18" id="KW-0630">Potassium</keyword>
<comment type="function">
    <text evidence="17">Catalyzes the dehydration of the S-form of NAD(P)HX at the expense of ADP, which is converted to AMP. Together with NAD(P)HX epimerase, which catalyzes the epimerization of the S- and R-forms, the enzyme allows the repair of both epimers of NAD(P)HX, a damaged form of NAD(P)H that is a result of enzymatic or heat-dependent hydration.</text>
</comment>
<protein>
    <recommendedName>
        <fullName evidence="19">Bifunctional NAD(P)H-hydrate repair enzyme</fullName>
    </recommendedName>
    <alternativeName>
        <fullName evidence="19">Nicotinamide nucleotide repair protein</fullName>
    </alternativeName>
    <domain>
        <recommendedName>
            <fullName evidence="19">ADP-dependent (S)-NAD(P)H-hydrate dehydratase</fullName>
            <ecNumber evidence="19">4.2.1.136</ecNumber>
        </recommendedName>
        <alternativeName>
            <fullName evidence="19">ADP-dependent NAD(P)HX dehydratase</fullName>
        </alternativeName>
    </domain>
    <domain>
        <recommendedName>
            <fullName evidence="19">NAD(P)H-hydrate epimerase</fullName>
            <ecNumber evidence="19">5.1.99.6</ecNumber>
        </recommendedName>
    </domain>
</protein>
<comment type="similarity">
    <text evidence="17">Belongs to the NnrD/CARKD family.</text>
</comment>
<evidence type="ECO:0000313" key="22">
    <source>
        <dbReference type="EMBL" id="BDU16109.1"/>
    </source>
</evidence>
<evidence type="ECO:0000256" key="9">
    <source>
        <dbReference type="ARBA" id="ARBA00022958"/>
    </source>
</evidence>
<dbReference type="NCBIfam" id="TIGR00197">
    <property type="entry name" value="yjeF_nterm"/>
    <property type="match status" value="1"/>
</dbReference>
<evidence type="ECO:0000256" key="3">
    <source>
        <dbReference type="ARBA" id="ARBA00006001"/>
    </source>
</evidence>
<keyword evidence="6 17" id="KW-0547">Nucleotide-binding</keyword>
<feature type="binding site" evidence="17">
    <location>
        <position position="324"/>
    </location>
    <ligand>
        <name>(6S)-NADPHX</name>
        <dbReference type="ChEBI" id="CHEBI:64076"/>
    </ligand>
</feature>
<feature type="binding site" evidence="18">
    <location>
        <position position="128"/>
    </location>
    <ligand>
        <name>K(+)</name>
        <dbReference type="ChEBI" id="CHEBI:29103"/>
    </ligand>
</feature>
<keyword evidence="5 18" id="KW-0479">Metal-binding</keyword>
<feature type="binding site" evidence="17">
    <location>
        <position position="263"/>
    </location>
    <ligand>
        <name>(6S)-NADPHX</name>
        <dbReference type="ChEBI" id="CHEBI:64076"/>
    </ligand>
</feature>
<evidence type="ECO:0000256" key="4">
    <source>
        <dbReference type="ARBA" id="ARBA00009524"/>
    </source>
</evidence>
<evidence type="ECO:0000313" key="23">
    <source>
        <dbReference type="Proteomes" id="UP001317822"/>
    </source>
</evidence>
<dbReference type="HAMAP" id="MF_01966">
    <property type="entry name" value="NADHX_epimerase"/>
    <property type="match status" value="1"/>
</dbReference>
<keyword evidence="12 17" id="KW-0456">Lyase</keyword>
<evidence type="ECO:0000256" key="8">
    <source>
        <dbReference type="ARBA" id="ARBA00022857"/>
    </source>
</evidence>
<gene>
    <name evidence="17" type="primary">nnrD</name>
    <name evidence="18" type="synonym">nnrE</name>
    <name evidence="22" type="ORF">LA521A_13100</name>
</gene>
<evidence type="ECO:0000256" key="17">
    <source>
        <dbReference type="HAMAP-Rule" id="MF_01965"/>
    </source>
</evidence>
<evidence type="ECO:0000256" key="11">
    <source>
        <dbReference type="ARBA" id="ARBA00023235"/>
    </source>
</evidence>
<dbReference type="EMBL" id="AP027041">
    <property type="protein sequence ID" value="BDU16109.1"/>
    <property type="molecule type" value="Genomic_DNA"/>
</dbReference>
<dbReference type="InterPro" id="IPR030677">
    <property type="entry name" value="Nnr"/>
</dbReference>
<dbReference type="PROSITE" id="PS51385">
    <property type="entry name" value="YJEF_N"/>
    <property type="match status" value="1"/>
</dbReference>
<comment type="caution">
    <text evidence="18">Lacks conserved residue(s) required for the propagation of feature annotation.</text>
</comment>
<comment type="cofactor">
    <cofactor evidence="18 19">
        <name>K(+)</name>
        <dbReference type="ChEBI" id="CHEBI:29103"/>
    </cofactor>
    <text evidence="18 19">Binds 1 potassium ion per subunit.</text>
</comment>
<name>A0ABN6UIK8_9GAMM</name>
<sequence length="505" mass="52194">MPHAAAPFVHALYDATALRALEARATQRLGDGFELMRRAGQAAWRDLLARWPDAMGILVVCGPGNNGGDGYVLARHAHEAGRGVRVVRLPEHAPRSELARRAADEYAAAGGRIADVASDLPGCDLIVDALFGIGFSRLPDATTQDLIAAINTHEAPVFALDVPSGVDADRGAVPGAAVIATRTIEFIAPKAGLRTGAALDHAGVLSLAPLELAADDFGGVAPVAERIAATDLPRWLAPRPRDSHKGRNGRVLCIGGDHGSGGAILLCAEAALRSGAGLVEVATRERHVGPLLARLPEAMAHDVGDADALQAALDRADAIALGPGLGRGEWSVALYERAIASGKPLLLDADALNLLATRPFALPADAVITPHPGEAARLLDTNTADIQRDRFAAARALCDRYACVVVLKGAGTIVMSAHETPRVVTAGNPGMAVGGMGDVLSGVIAALRAQGMGAFDAAACGALLHSSAGDAAAHDGGERGLLPSDLMPWLRHFSNQEPYGREPTR</sequence>
<dbReference type="SUPFAM" id="SSF53613">
    <property type="entry name" value="Ribokinase-like"/>
    <property type="match status" value="1"/>
</dbReference>
<evidence type="ECO:0000256" key="1">
    <source>
        <dbReference type="ARBA" id="ARBA00000013"/>
    </source>
</evidence>
<proteinExistence type="inferred from homology"/>
<comment type="similarity">
    <text evidence="3 19">In the N-terminal section; belongs to the NnrE/AIBP family.</text>
</comment>
<accession>A0ABN6UIK8</accession>
<feature type="binding site" evidence="18">
    <location>
        <position position="161"/>
    </location>
    <ligand>
        <name>(6S)-NADPHX</name>
        <dbReference type="ChEBI" id="CHEBI:64076"/>
    </ligand>
</feature>
<evidence type="ECO:0000256" key="12">
    <source>
        <dbReference type="ARBA" id="ARBA00023239"/>
    </source>
</evidence>
<comment type="function">
    <text evidence="14 19">Bifunctional enzyme that catalyzes the epimerization of the S- and R-forms of NAD(P)HX and the dehydration of the S-form of NAD(P)HX at the expense of ADP, which is converted to AMP. This allows the repair of both epimers of NAD(P)HX, a damaged form of NAD(P)H that is a result of enzymatic or heat-dependent hydration.</text>
</comment>
<keyword evidence="8 17" id="KW-0521">NADP</keyword>
<keyword evidence="11 18" id="KW-0413">Isomerase</keyword>
<evidence type="ECO:0000256" key="18">
    <source>
        <dbReference type="HAMAP-Rule" id="MF_01966"/>
    </source>
</evidence>
<comment type="cofactor">
    <cofactor evidence="17">
        <name>Mg(2+)</name>
        <dbReference type="ChEBI" id="CHEBI:18420"/>
    </cofactor>
</comment>
<dbReference type="RefSeq" id="WP_281781519.1">
    <property type="nucleotide sequence ID" value="NZ_AP027041.1"/>
</dbReference>
<feature type="binding site" evidence="17">
    <location>
        <begin position="408"/>
        <end position="412"/>
    </location>
    <ligand>
        <name>AMP</name>
        <dbReference type="ChEBI" id="CHEBI:456215"/>
    </ligand>
</feature>
<evidence type="ECO:0000259" key="20">
    <source>
        <dbReference type="PROSITE" id="PS51383"/>
    </source>
</evidence>
<evidence type="ECO:0000256" key="7">
    <source>
        <dbReference type="ARBA" id="ARBA00022840"/>
    </source>
</evidence>
<dbReference type="InterPro" id="IPR036652">
    <property type="entry name" value="YjeF_N_dom_sf"/>
</dbReference>
<comment type="function">
    <text evidence="18">Catalyzes the epimerization of the S- and R-forms of NAD(P)HX, a damaged form of NAD(P)H that is a result of enzymatic or heat-dependent hydration. This is a prerequisite for the S-specific NAD(P)H-hydrate dehydratase to allow the repair of both epimers of NAD(P)HX.</text>
</comment>
<feature type="domain" description="YjeF N-terminal" evidence="21">
    <location>
        <begin position="18"/>
        <end position="218"/>
    </location>
</feature>
<evidence type="ECO:0000256" key="16">
    <source>
        <dbReference type="ARBA" id="ARBA00049209"/>
    </source>
</evidence>
<comment type="catalytic activity">
    <reaction evidence="1 18 19">
        <text>(6R)-NADHX = (6S)-NADHX</text>
        <dbReference type="Rhea" id="RHEA:32215"/>
        <dbReference type="ChEBI" id="CHEBI:64074"/>
        <dbReference type="ChEBI" id="CHEBI:64075"/>
        <dbReference type="EC" id="5.1.99.6"/>
    </reaction>
</comment>
<feature type="binding site" evidence="18">
    <location>
        <begin position="132"/>
        <end position="138"/>
    </location>
    <ligand>
        <name>(6S)-NADPHX</name>
        <dbReference type="ChEBI" id="CHEBI:64076"/>
    </ligand>
</feature>
<dbReference type="InterPro" id="IPR004443">
    <property type="entry name" value="YjeF_N_dom"/>
</dbReference>
<organism evidence="22 23">
    <name type="scientific">Lysobacter auxotrophicus</name>
    <dbReference type="NCBI Taxonomy" id="2992573"/>
    <lineage>
        <taxon>Bacteria</taxon>
        <taxon>Pseudomonadati</taxon>
        <taxon>Pseudomonadota</taxon>
        <taxon>Gammaproteobacteria</taxon>
        <taxon>Lysobacterales</taxon>
        <taxon>Lysobacteraceae</taxon>
        <taxon>Lysobacter</taxon>
    </lineage>
</organism>
<evidence type="ECO:0000256" key="14">
    <source>
        <dbReference type="ARBA" id="ARBA00025153"/>
    </source>
</evidence>
<feature type="binding site" evidence="17">
    <location>
        <position position="438"/>
    </location>
    <ligand>
        <name>(6S)-NADPHX</name>
        <dbReference type="ChEBI" id="CHEBI:64076"/>
    </ligand>
</feature>